<dbReference type="GO" id="GO:0046677">
    <property type="term" value="P:response to antibiotic"/>
    <property type="evidence" value="ECO:0007669"/>
    <property type="project" value="InterPro"/>
</dbReference>
<dbReference type="SUPFAM" id="SSF56601">
    <property type="entry name" value="beta-lactamase/transpeptidase-like"/>
    <property type="match status" value="1"/>
</dbReference>
<dbReference type="EMBL" id="BJHW01000001">
    <property type="protein sequence ID" value="GDY56104.1"/>
    <property type="molecule type" value="Genomic_DNA"/>
</dbReference>
<dbReference type="Gene3D" id="3.40.710.10">
    <property type="entry name" value="DD-peptidase/beta-lactamase superfamily"/>
    <property type="match status" value="1"/>
</dbReference>
<evidence type="ECO:0000259" key="1">
    <source>
        <dbReference type="Pfam" id="PF13354"/>
    </source>
</evidence>
<dbReference type="PANTHER" id="PTHR35333">
    <property type="entry name" value="BETA-LACTAMASE"/>
    <property type="match status" value="1"/>
</dbReference>
<dbReference type="AlphaFoldDB" id="A0A4D4L6Q5"/>
<dbReference type="GO" id="GO:0008800">
    <property type="term" value="F:beta-lactamase activity"/>
    <property type="evidence" value="ECO:0007669"/>
    <property type="project" value="InterPro"/>
</dbReference>
<feature type="domain" description="Beta-lactamase class A catalytic" evidence="1">
    <location>
        <begin position="2"/>
        <end position="90"/>
    </location>
</feature>
<proteinExistence type="predicted"/>
<dbReference type="InterPro" id="IPR000871">
    <property type="entry name" value="Beta-lactam_class-A"/>
</dbReference>
<protein>
    <recommendedName>
        <fullName evidence="1">Beta-lactamase class A catalytic domain-containing protein</fullName>
    </recommendedName>
</protein>
<reference evidence="2 3" key="1">
    <citation type="journal article" date="2020" name="Int. J. Syst. Evol. Microbiol.">
        <title>Reclassification of Streptomyces castelarensis and Streptomyces sporoclivatus as later heterotypic synonyms of Streptomyces antimycoticus.</title>
        <authorList>
            <person name="Komaki H."/>
            <person name="Tamura T."/>
        </authorList>
    </citation>
    <scope>NUCLEOTIDE SEQUENCE [LARGE SCALE GENOMIC DNA]</scope>
    <source>
        <strain evidence="2 3">NBRC 13459</strain>
    </source>
</reference>
<gene>
    <name evidence="2" type="ORF">SVIO_067270</name>
</gene>
<organism evidence="2 3">
    <name type="scientific">Streptomyces violaceusniger</name>
    <dbReference type="NCBI Taxonomy" id="68280"/>
    <lineage>
        <taxon>Bacteria</taxon>
        <taxon>Bacillati</taxon>
        <taxon>Actinomycetota</taxon>
        <taxon>Actinomycetes</taxon>
        <taxon>Kitasatosporales</taxon>
        <taxon>Streptomycetaceae</taxon>
        <taxon>Streptomyces</taxon>
        <taxon>Streptomyces violaceusniger group</taxon>
    </lineage>
</organism>
<dbReference type="GO" id="GO:0030655">
    <property type="term" value="P:beta-lactam antibiotic catabolic process"/>
    <property type="evidence" value="ECO:0007669"/>
    <property type="project" value="InterPro"/>
</dbReference>
<dbReference type="InterPro" id="IPR045155">
    <property type="entry name" value="Beta-lactam_cat"/>
</dbReference>
<accession>A0A4D4L6Q5</accession>
<evidence type="ECO:0000313" key="3">
    <source>
        <dbReference type="Proteomes" id="UP000301309"/>
    </source>
</evidence>
<sequence length="104" mass="11327">MSLRDLAYFALSVSDNAAADALLRRVGLDTVRLLAAELGLDRTRIVGGPRELLESMFEDAGATDEAEFAAVYPTLAFQRLRRFRVLDPRHTTSSTPATSPPCCA</sequence>
<dbReference type="Pfam" id="PF13354">
    <property type="entry name" value="Beta-lactamase2"/>
    <property type="match status" value="1"/>
</dbReference>
<keyword evidence="3" id="KW-1185">Reference proteome</keyword>
<dbReference type="PANTHER" id="PTHR35333:SF3">
    <property type="entry name" value="BETA-LACTAMASE-TYPE TRANSPEPTIDASE FOLD CONTAINING PROTEIN"/>
    <property type="match status" value="1"/>
</dbReference>
<evidence type="ECO:0000313" key="2">
    <source>
        <dbReference type="EMBL" id="GDY56104.1"/>
    </source>
</evidence>
<dbReference type="Proteomes" id="UP000301309">
    <property type="component" value="Unassembled WGS sequence"/>
</dbReference>
<name>A0A4D4L6Q5_STRVO</name>
<dbReference type="InterPro" id="IPR012338">
    <property type="entry name" value="Beta-lactam/transpept-like"/>
</dbReference>
<comment type="caution">
    <text evidence="2">The sequence shown here is derived from an EMBL/GenBank/DDBJ whole genome shotgun (WGS) entry which is preliminary data.</text>
</comment>